<gene>
    <name evidence="6" type="ORF">GS4_02_01930</name>
</gene>
<reference evidence="6 7" key="1">
    <citation type="submission" date="2013-01" db="EMBL/GenBank/DDBJ databases">
        <title>Whole genome shotgun sequence of Gordonia soli NBRC 108243.</title>
        <authorList>
            <person name="Isaki-Nakamura S."/>
            <person name="Hosoyama A."/>
            <person name="Tsuchikane K."/>
            <person name="Ando Y."/>
            <person name="Baba S."/>
            <person name="Ohji S."/>
            <person name="Hamada M."/>
            <person name="Tamura T."/>
            <person name="Yamazoe A."/>
            <person name="Yamazaki S."/>
            <person name="Fujita N."/>
        </authorList>
    </citation>
    <scope>NUCLEOTIDE SEQUENCE [LARGE SCALE GENOMIC DNA]</scope>
    <source>
        <strain evidence="6 7">NBRC 108243</strain>
    </source>
</reference>
<name>M0QGF9_9ACTN</name>
<dbReference type="Proteomes" id="UP000011666">
    <property type="component" value="Unassembled WGS sequence"/>
</dbReference>
<proteinExistence type="inferred from homology"/>
<evidence type="ECO:0000256" key="3">
    <source>
        <dbReference type="PIRSR" id="PIRSR602401-1"/>
    </source>
</evidence>
<comment type="cofactor">
    <cofactor evidence="1 3">
        <name>heme</name>
        <dbReference type="ChEBI" id="CHEBI:30413"/>
    </cofactor>
</comment>
<dbReference type="PANTHER" id="PTHR24305:SF166">
    <property type="entry name" value="CYTOCHROME P450 12A4, MITOCHONDRIAL-RELATED"/>
    <property type="match status" value="1"/>
</dbReference>
<keyword evidence="4" id="KW-0503">Monooxygenase</keyword>
<dbReference type="GO" id="GO:0004497">
    <property type="term" value="F:monooxygenase activity"/>
    <property type="evidence" value="ECO:0007669"/>
    <property type="project" value="UniProtKB-KW"/>
</dbReference>
<comment type="caution">
    <text evidence="6">The sequence shown here is derived from an EMBL/GenBank/DDBJ whole genome shotgun (WGS) entry which is preliminary data.</text>
</comment>
<dbReference type="STRING" id="1223545.GS4_02_01930"/>
<evidence type="ECO:0000256" key="4">
    <source>
        <dbReference type="RuleBase" id="RU000461"/>
    </source>
</evidence>
<dbReference type="InterPro" id="IPR001128">
    <property type="entry name" value="Cyt_P450"/>
</dbReference>
<keyword evidence="3 4" id="KW-0408">Iron</keyword>
<evidence type="ECO:0000313" key="7">
    <source>
        <dbReference type="Proteomes" id="UP000011666"/>
    </source>
</evidence>
<dbReference type="EMBL" id="BANX01000002">
    <property type="protein sequence ID" value="GAC66482.1"/>
    <property type="molecule type" value="Genomic_DNA"/>
</dbReference>
<dbReference type="Gene3D" id="1.10.630.10">
    <property type="entry name" value="Cytochrome P450"/>
    <property type="match status" value="1"/>
</dbReference>
<accession>M0QGF9</accession>
<organism evidence="6 7">
    <name type="scientific">Gordonia soli NBRC 108243</name>
    <dbReference type="NCBI Taxonomy" id="1223545"/>
    <lineage>
        <taxon>Bacteria</taxon>
        <taxon>Bacillati</taxon>
        <taxon>Actinomycetota</taxon>
        <taxon>Actinomycetes</taxon>
        <taxon>Mycobacteriales</taxon>
        <taxon>Gordoniaceae</taxon>
        <taxon>Gordonia</taxon>
    </lineage>
</organism>
<keyword evidence="7" id="KW-1185">Reference proteome</keyword>
<dbReference type="eggNOG" id="COG2124">
    <property type="taxonomic scope" value="Bacteria"/>
</dbReference>
<dbReference type="InterPro" id="IPR002401">
    <property type="entry name" value="Cyt_P450_E_grp-I"/>
</dbReference>
<sequence>MSAISSQTTSAEAEEADPTVTTTTTTSTVSDRGPSDVPAVGSLPPRVALPPLVQGVGAVVDRRRTLQAMARRHGSVFTVEFPLFGRCVVVADPHLAKQLFTSSADSVRNVKPNLGRILGSGSMFALEGTDHRRRRKLLTPPLHGKRMARYEQIIVEEVERETASWPVGKRFATVEPMMRITLNAILRAVFGAEGEEFEELRRIIPPLVTTGSRMATLPDLPWVARALDPAHQFARRRETYQQTVGSLISAARSDPRLADREDILALMLQSTYDDGSTMSDTEISDELLTLLVAGHETTANTLAWAFERLQRHPQVLADLVAEVDDGGTDLRHAVILETQRSRPVIDLAGRHVVADHLDLGPWRIPKGYNILVGISLLHDDSLEFADPEKFDPARFLGVRPGQAWIPFGGGTRRCIGAAFATMEMDVVLRTVLRDFTVEPTTVRAEGWYSRGVAYAPRRGGRVTLWPRAARVS</sequence>
<evidence type="ECO:0000256" key="5">
    <source>
        <dbReference type="SAM" id="MobiDB-lite"/>
    </source>
</evidence>
<dbReference type="InterPro" id="IPR050121">
    <property type="entry name" value="Cytochrome_P450_monoxygenase"/>
</dbReference>
<dbReference type="Pfam" id="PF00067">
    <property type="entry name" value="p450"/>
    <property type="match status" value="1"/>
</dbReference>
<dbReference type="CDD" id="cd11053">
    <property type="entry name" value="CYP110-like"/>
    <property type="match status" value="1"/>
</dbReference>
<feature type="binding site" description="axial binding residue" evidence="3">
    <location>
        <position position="414"/>
    </location>
    <ligand>
        <name>heme</name>
        <dbReference type="ChEBI" id="CHEBI:30413"/>
    </ligand>
    <ligandPart>
        <name>Fe</name>
        <dbReference type="ChEBI" id="CHEBI:18248"/>
    </ligandPart>
</feature>
<evidence type="ECO:0000256" key="2">
    <source>
        <dbReference type="ARBA" id="ARBA00010617"/>
    </source>
</evidence>
<dbReference type="PROSITE" id="PS00086">
    <property type="entry name" value="CYTOCHROME_P450"/>
    <property type="match status" value="1"/>
</dbReference>
<dbReference type="SUPFAM" id="SSF48264">
    <property type="entry name" value="Cytochrome P450"/>
    <property type="match status" value="1"/>
</dbReference>
<keyword evidence="4" id="KW-0560">Oxidoreductase</keyword>
<dbReference type="PRINTS" id="PR00463">
    <property type="entry name" value="EP450I"/>
</dbReference>
<dbReference type="InterPro" id="IPR036396">
    <property type="entry name" value="Cyt_P450_sf"/>
</dbReference>
<dbReference type="GO" id="GO:0005506">
    <property type="term" value="F:iron ion binding"/>
    <property type="evidence" value="ECO:0007669"/>
    <property type="project" value="InterPro"/>
</dbReference>
<keyword evidence="3 4" id="KW-0349">Heme</keyword>
<protein>
    <submittedName>
        <fullName evidence="6">Putative cytochrome P450</fullName>
    </submittedName>
</protein>
<feature type="compositionally biased region" description="Polar residues" evidence="5">
    <location>
        <begin position="1"/>
        <end position="11"/>
    </location>
</feature>
<feature type="region of interest" description="Disordered" evidence="5">
    <location>
        <begin position="1"/>
        <end position="43"/>
    </location>
</feature>
<dbReference type="AlphaFoldDB" id="M0QGF9"/>
<dbReference type="InterPro" id="IPR017972">
    <property type="entry name" value="Cyt_P450_CS"/>
</dbReference>
<dbReference type="GO" id="GO:0016705">
    <property type="term" value="F:oxidoreductase activity, acting on paired donors, with incorporation or reduction of molecular oxygen"/>
    <property type="evidence" value="ECO:0007669"/>
    <property type="project" value="InterPro"/>
</dbReference>
<dbReference type="PANTHER" id="PTHR24305">
    <property type="entry name" value="CYTOCHROME P450"/>
    <property type="match status" value="1"/>
</dbReference>
<feature type="compositionally biased region" description="Low complexity" evidence="5">
    <location>
        <begin position="19"/>
        <end position="30"/>
    </location>
</feature>
<evidence type="ECO:0000256" key="1">
    <source>
        <dbReference type="ARBA" id="ARBA00001971"/>
    </source>
</evidence>
<dbReference type="PRINTS" id="PR00385">
    <property type="entry name" value="P450"/>
</dbReference>
<evidence type="ECO:0000313" key="6">
    <source>
        <dbReference type="EMBL" id="GAC66482.1"/>
    </source>
</evidence>
<comment type="similarity">
    <text evidence="2 4">Belongs to the cytochrome P450 family.</text>
</comment>
<keyword evidence="3 4" id="KW-0479">Metal-binding</keyword>
<dbReference type="GO" id="GO:0020037">
    <property type="term" value="F:heme binding"/>
    <property type="evidence" value="ECO:0007669"/>
    <property type="project" value="InterPro"/>
</dbReference>